<gene>
    <name evidence="10" type="ORF">CSC2_28270</name>
</gene>
<dbReference type="NCBIfam" id="TIGR00710">
    <property type="entry name" value="efflux_Bcr_CflA"/>
    <property type="match status" value="1"/>
</dbReference>
<dbReference type="InterPro" id="IPR036259">
    <property type="entry name" value="MFS_trans_sf"/>
</dbReference>
<dbReference type="InterPro" id="IPR020846">
    <property type="entry name" value="MFS_dom"/>
</dbReference>
<feature type="transmembrane region" description="Helical" evidence="8">
    <location>
        <begin position="379"/>
        <end position="400"/>
    </location>
</feature>
<keyword evidence="6 8" id="KW-1133">Transmembrane helix</keyword>
<dbReference type="InterPro" id="IPR004812">
    <property type="entry name" value="Efflux_drug-R_Bcr/CmlA"/>
</dbReference>
<keyword evidence="11" id="KW-1185">Reference proteome</keyword>
<evidence type="ECO:0000256" key="3">
    <source>
        <dbReference type="ARBA" id="ARBA00022448"/>
    </source>
</evidence>
<evidence type="ECO:0000256" key="5">
    <source>
        <dbReference type="ARBA" id="ARBA00022692"/>
    </source>
</evidence>
<evidence type="ECO:0000313" key="11">
    <source>
        <dbReference type="Proteomes" id="UP000663802"/>
    </source>
</evidence>
<feature type="transmembrane region" description="Helical" evidence="8">
    <location>
        <begin position="263"/>
        <end position="281"/>
    </location>
</feature>
<dbReference type="PANTHER" id="PTHR23502:SF132">
    <property type="entry name" value="POLYAMINE TRANSPORTER 2-RELATED"/>
    <property type="match status" value="1"/>
</dbReference>
<evidence type="ECO:0000256" key="8">
    <source>
        <dbReference type="RuleBase" id="RU365088"/>
    </source>
</evidence>
<dbReference type="SUPFAM" id="SSF103473">
    <property type="entry name" value="MFS general substrate transporter"/>
    <property type="match status" value="1"/>
</dbReference>
<dbReference type="CDD" id="cd17320">
    <property type="entry name" value="MFS_MdfA_MDR_like"/>
    <property type="match status" value="1"/>
</dbReference>
<comment type="caution">
    <text evidence="10">The sequence shown here is derived from an EMBL/GenBank/DDBJ whole genome shotgun (WGS) entry which is preliminary data.</text>
</comment>
<dbReference type="RefSeq" id="WP_206870556.1">
    <property type="nucleotide sequence ID" value="NZ_BMBA01000002.1"/>
</dbReference>
<dbReference type="PROSITE" id="PS50850">
    <property type="entry name" value="MFS"/>
    <property type="match status" value="1"/>
</dbReference>
<protein>
    <recommendedName>
        <fullName evidence="8">Bcr/CflA family efflux transporter</fullName>
    </recommendedName>
</protein>
<feature type="transmembrane region" description="Helical" evidence="8">
    <location>
        <begin position="150"/>
        <end position="172"/>
    </location>
</feature>
<feature type="transmembrane region" description="Helical" evidence="8">
    <location>
        <begin position="355"/>
        <end position="373"/>
    </location>
</feature>
<dbReference type="Pfam" id="PF07690">
    <property type="entry name" value="MFS_1"/>
    <property type="match status" value="1"/>
</dbReference>
<dbReference type="PANTHER" id="PTHR23502">
    <property type="entry name" value="MAJOR FACILITATOR SUPERFAMILY"/>
    <property type="match status" value="1"/>
</dbReference>
<comment type="subcellular location">
    <subcellularLocation>
        <location evidence="1 8">Cell membrane</location>
        <topology evidence="1 8">Multi-pass membrane protein</topology>
    </subcellularLocation>
</comment>
<name>A0ABQ1ECA2_9CLOT</name>
<keyword evidence="5 8" id="KW-0812">Transmembrane</keyword>
<evidence type="ECO:0000256" key="4">
    <source>
        <dbReference type="ARBA" id="ARBA00022475"/>
    </source>
</evidence>
<proteinExistence type="inferred from homology"/>
<evidence type="ECO:0000259" key="9">
    <source>
        <dbReference type="PROSITE" id="PS50850"/>
    </source>
</evidence>
<keyword evidence="7 8" id="KW-0472">Membrane</keyword>
<evidence type="ECO:0000256" key="1">
    <source>
        <dbReference type="ARBA" id="ARBA00004651"/>
    </source>
</evidence>
<feature type="transmembrane region" description="Helical" evidence="8">
    <location>
        <begin position="61"/>
        <end position="80"/>
    </location>
</feature>
<reference evidence="10 11" key="1">
    <citation type="journal article" date="2021" name="Int. J. Syst. Evol. Microbiol.">
        <title>Clostridium zeae sp. nov., isolated from corn silage.</title>
        <authorList>
            <person name="Kobayashi H."/>
            <person name="Tanizawa Y."/>
            <person name="Yagura M."/>
            <person name="Sakamoto M."/>
            <person name="Ohkuma M."/>
            <person name="Tohno M."/>
        </authorList>
    </citation>
    <scope>NUCLEOTIDE SEQUENCE [LARGE SCALE GENOMIC DNA]</scope>
    <source>
        <strain evidence="10 11">CSC2</strain>
    </source>
</reference>
<feature type="transmembrane region" description="Helical" evidence="8">
    <location>
        <begin position="21"/>
        <end position="41"/>
    </location>
</feature>
<evidence type="ECO:0000256" key="6">
    <source>
        <dbReference type="ARBA" id="ARBA00022989"/>
    </source>
</evidence>
<evidence type="ECO:0000256" key="7">
    <source>
        <dbReference type="ARBA" id="ARBA00023136"/>
    </source>
</evidence>
<comment type="caution">
    <text evidence="8">Lacks conserved residue(s) required for the propagation of feature annotation.</text>
</comment>
<feature type="transmembrane region" description="Helical" evidence="8">
    <location>
        <begin position="293"/>
        <end position="311"/>
    </location>
</feature>
<evidence type="ECO:0000313" key="10">
    <source>
        <dbReference type="EMBL" id="GFZ32301.1"/>
    </source>
</evidence>
<feature type="transmembrane region" description="Helical" evidence="8">
    <location>
        <begin position="227"/>
        <end position="251"/>
    </location>
</feature>
<dbReference type="Proteomes" id="UP000663802">
    <property type="component" value="Unassembled WGS sequence"/>
</dbReference>
<dbReference type="EMBL" id="BMBA01000002">
    <property type="protein sequence ID" value="GFZ32301.1"/>
    <property type="molecule type" value="Genomic_DNA"/>
</dbReference>
<accession>A0ABQ1ECA2</accession>
<evidence type="ECO:0000256" key="2">
    <source>
        <dbReference type="ARBA" id="ARBA00006236"/>
    </source>
</evidence>
<organism evidence="10 11">
    <name type="scientific">Clostridium zeae</name>
    <dbReference type="NCBI Taxonomy" id="2759022"/>
    <lineage>
        <taxon>Bacteria</taxon>
        <taxon>Bacillati</taxon>
        <taxon>Bacillota</taxon>
        <taxon>Clostridia</taxon>
        <taxon>Eubacteriales</taxon>
        <taxon>Clostridiaceae</taxon>
        <taxon>Clostridium</taxon>
    </lineage>
</organism>
<sequence length="417" mass="45834">MEEKVVIDNSEQKHEKKQKYLGDKGFVVFIAFLSAFIPLSTDVYLPALPRMVESFNTTASMVNLTLIFFFVFYAIGTMFWGPLSDKYGRKPILLVGLSIYTIASILCIFSSSVYQLIIYRILQSIGCGAATAVSTAIVKDVYAGRKRVSILAIVQSMGMVSPIVSPVIGALILSALSWRGVFVVLAVIGVLSLAGSLAMNETIEERTEGSIFKSIGRLGVVAKNKSFTSLLITFSMMSIASMSFISASSYIYVDGFKLSERVYSYYFAINAVFFLLGPLLYIRLSKHFHYKPIITTSYIIMSISGLLLITVGFMKPWIFALSLIPASLFGSIIGPARTNLMIEQLDGDTGAASSLMSFAFTFFGSIGMLMISTNFINRIVLMGLMYLIIGLLSLAAWLTISNKPYIKHVSYHGEAED</sequence>
<comment type="similarity">
    <text evidence="2 8">Belongs to the major facilitator superfamily. Bcr/CmlA family.</text>
</comment>
<feature type="domain" description="Major facilitator superfamily (MFS) profile" evidence="9">
    <location>
        <begin position="26"/>
        <end position="407"/>
    </location>
</feature>
<feature type="transmembrane region" description="Helical" evidence="8">
    <location>
        <begin position="178"/>
        <end position="198"/>
    </location>
</feature>
<dbReference type="InterPro" id="IPR011701">
    <property type="entry name" value="MFS"/>
</dbReference>
<keyword evidence="3 8" id="KW-0813">Transport</keyword>
<dbReference type="Gene3D" id="1.20.1720.10">
    <property type="entry name" value="Multidrug resistance protein D"/>
    <property type="match status" value="1"/>
</dbReference>
<feature type="transmembrane region" description="Helical" evidence="8">
    <location>
        <begin position="92"/>
        <end position="111"/>
    </location>
</feature>
<keyword evidence="4 8" id="KW-1003">Cell membrane</keyword>